<dbReference type="AlphaFoldDB" id="A0A6N1MJL4"/>
<dbReference type="Gene3D" id="3.40.50.10320">
    <property type="entry name" value="LmbE-like"/>
    <property type="match status" value="1"/>
</dbReference>
<gene>
    <name evidence="1" type="ORF">FOB19_13945</name>
</gene>
<dbReference type="EMBL" id="CP054803">
    <property type="protein sequence ID" value="QKU22398.1"/>
    <property type="molecule type" value="Genomic_DNA"/>
</dbReference>
<dbReference type="InterPro" id="IPR003737">
    <property type="entry name" value="GlcNAc_PI_deacetylase-related"/>
</dbReference>
<dbReference type="PANTHER" id="PTHR12993">
    <property type="entry name" value="N-ACETYLGLUCOSAMINYL-PHOSPHATIDYLINOSITOL DE-N-ACETYLASE-RELATED"/>
    <property type="match status" value="1"/>
</dbReference>
<sequence>MDVIRHEIVGDRVIHGEGTRLEEWRSCQILQQMPEFDIPKIIPLDARVCIIAPHPDDEILGCGGLIQRLDKLGYQIILFAVTNGTASHPGSSLYTPEELNQIRPAETRAALEALPLKQNILRIALDIQDGKVAEQRDVLQQHLQSYLQPNDVLISTFVHDGHPDHEITGQVTQQLATELHLPCIQVLIWAWHWATPGDTRIPWTVAHQLKLTEEELQYKSRAARCFKSQIELDPTIDQSPILSEQALQRILQPWEVYLYEQ</sequence>
<dbReference type="PANTHER" id="PTHR12993:SF11">
    <property type="entry name" value="N-ACETYLGLUCOSAMINYL-PHOSPHATIDYLINOSITOL DE-N-ACETYLASE"/>
    <property type="match status" value="1"/>
</dbReference>
<dbReference type="GO" id="GO:0016811">
    <property type="term" value="F:hydrolase activity, acting on carbon-nitrogen (but not peptide) bonds, in linear amides"/>
    <property type="evidence" value="ECO:0007669"/>
    <property type="project" value="TreeGrafter"/>
</dbReference>
<dbReference type="SUPFAM" id="SSF102588">
    <property type="entry name" value="LmbE-like"/>
    <property type="match status" value="1"/>
</dbReference>
<dbReference type="Proteomes" id="UP000509126">
    <property type="component" value="Chromosome"/>
</dbReference>
<protein>
    <submittedName>
        <fullName evidence="1">PIG-L family deacetylase</fullName>
    </submittedName>
</protein>
<accession>A0A6N1MJL4</accession>
<reference evidence="1 2" key="1">
    <citation type="submission" date="2019-11" db="EMBL/GenBank/DDBJ databases">
        <title>FDA dAtabase for Regulatory Grade micrObial Sequences (FDA-ARGOS): Supporting development and validation of Infectious Disease Dx tests.</title>
        <authorList>
            <person name="Patel R."/>
            <person name="Rucinski S."/>
            <person name="Tallon L."/>
            <person name="Sadzewicz L."/>
            <person name="Vavikolanu K."/>
            <person name="Mehta A."/>
            <person name="Aluvathingal J."/>
            <person name="Nadendla S."/>
            <person name="Nandy P."/>
            <person name="Geyer C."/>
            <person name="Yan Y."/>
            <person name="Sichtig H."/>
        </authorList>
    </citation>
    <scope>NUCLEOTIDE SEQUENCE [LARGE SCALE GENOMIC DNA]</scope>
    <source>
        <strain evidence="1 2">FDAARGOS_557</strain>
    </source>
</reference>
<organism evidence="1 2">
    <name type="scientific">Acinetobacter lwoffii</name>
    <dbReference type="NCBI Taxonomy" id="28090"/>
    <lineage>
        <taxon>Bacteria</taxon>
        <taxon>Pseudomonadati</taxon>
        <taxon>Pseudomonadota</taxon>
        <taxon>Gammaproteobacteria</taxon>
        <taxon>Moraxellales</taxon>
        <taxon>Moraxellaceae</taxon>
        <taxon>Acinetobacter</taxon>
    </lineage>
</organism>
<proteinExistence type="predicted"/>
<evidence type="ECO:0000313" key="1">
    <source>
        <dbReference type="EMBL" id="QKU22398.1"/>
    </source>
</evidence>
<evidence type="ECO:0000313" key="2">
    <source>
        <dbReference type="Proteomes" id="UP000509126"/>
    </source>
</evidence>
<dbReference type="Pfam" id="PF02585">
    <property type="entry name" value="PIG-L"/>
    <property type="match status" value="1"/>
</dbReference>
<dbReference type="InterPro" id="IPR024078">
    <property type="entry name" value="LmbE-like_dom_sf"/>
</dbReference>
<name>A0A6N1MJL4_ACILW</name>
<dbReference type="RefSeq" id="WP_004730407.1">
    <property type="nucleotide sequence ID" value="NZ_CP054803.1"/>
</dbReference>